<dbReference type="Proteomes" id="UP001224775">
    <property type="component" value="Unassembled WGS sequence"/>
</dbReference>
<evidence type="ECO:0000256" key="2">
    <source>
        <dbReference type="ARBA" id="ARBA00022771"/>
    </source>
</evidence>
<dbReference type="SUPFAM" id="SSF81901">
    <property type="entry name" value="HCP-like"/>
    <property type="match status" value="1"/>
</dbReference>
<dbReference type="InterPro" id="IPR002893">
    <property type="entry name" value="Znf_MYND"/>
</dbReference>
<evidence type="ECO:0000256" key="1">
    <source>
        <dbReference type="ARBA" id="ARBA00022723"/>
    </source>
</evidence>
<keyword evidence="2 4" id="KW-0863">Zinc-finger</keyword>
<dbReference type="PANTHER" id="PTHR45011">
    <property type="entry name" value="DAP3-BINDING CELL DEATH ENHANCER 1"/>
    <property type="match status" value="1"/>
</dbReference>
<dbReference type="EMBL" id="JATAAI010000046">
    <property type="protein sequence ID" value="KAK1733665.1"/>
    <property type="molecule type" value="Genomic_DNA"/>
</dbReference>
<evidence type="ECO:0000313" key="6">
    <source>
        <dbReference type="EMBL" id="KAK1733665.1"/>
    </source>
</evidence>
<evidence type="ECO:0000259" key="5">
    <source>
        <dbReference type="PROSITE" id="PS50865"/>
    </source>
</evidence>
<dbReference type="Pfam" id="PF08238">
    <property type="entry name" value="Sel1"/>
    <property type="match status" value="3"/>
</dbReference>
<dbReference type="GO" id="GO:0008270">
    <property type="term" value="F:zinc ion binding"/>
    <property type="evidence" value="ECO:0007669"/>
    <property type="project" value="UniProtKB-KW"/>
</dbReference>
<reference evidence="6" key="1">
    <citation type="submission" date="2023-06" db="EMBL/GenBank/DDBJ databases">
        <title>Survivors Of The Sea: Transcriptome response of Skeletonema marinoi to long-term dormancy.</title>
        <authorList>
            <person name="Pinder M.I.M."/>
            <person name="Kourtchenko O."/>
            <person name="Robertson E.K."/>
            <person name="Larsson T."/>
            <person name="Maumus F."/>
            <person name="Osuna-Cruz C.M."/>
            <person name="Vancaester E."/>
            <person name="Stenow R."/>
            <person name="Vandepoele K."/>
            <person name="Ploug H."/>
            <person name="Bruchert V."/>
            <person name="Godhe A."/>
            <person name="Topel M."/>
        </authorList>
    </citation>
    <scope>NUCLEOTIDE SEQUENCE</scope>
    <source>
        <strain evidence="6">R05AC</strain>
    </source>
</reference>
<dbReference type="Gene3D" id="6.10.140.2220">
    <property type="match status" value="1"/>
</dbReference>
<gene>
    <name evidence="6" type="ORF">QTG54_015708</name>
</gene>
<dbReference type="PROSITE" id="PS50865">
    <property type="entry name" value="ZF_MYND_2"/>
    <property type="match status" value="1"/>
</dbReference>
<feature type="domain" description="MYND-type" evidence="5">
    <location>
        <begin position="14"/>
        <end position="56"/>
    </location>
</feature>
<dbReference type="InterPro" id="IPR011990">
    <property type="entry name" value="TPR-like_helical_dom_sf"/>
</dbReference>
<dbReference type="InterPro" id="IPR052748">
    <property type="entry name" value="ISR_Activator"/>
</dbReference>
<dbReference type="SMART" id="SM00671">
    <property type="entry name" value="SEL1"/>
    <property type="match status" value="3"/>
</dbReference>
<dbReference type="AlphaFoldDB" id="A0AAD9D5I0"/>
<proteinExistence type="predicted"/>
<keyword evidence="3" id="KW-0862">Zinc</keyword>
<dbReference type="Gene3D" id="1.25.40.10">
    <property type="entry name" value="Tetratricopeptide repeat domain"/>
    <property type="match status" value="1"/>
</dbReference>
<keyword evidence="7" id="KW-1185">Reference proteome</keyword>
<sequence>MSTDKNQTDRSSCCASCGVAEVDGDIKLKECVDCDLVRYCSDACQENHKSQHEEACKKRVAELRDELLFKQPESTYLEDCPICCLPMPLDVQKSATYQCCSKVVCISCYYISRRYLQHRCPFCREPTPSTEKECEKQRMKRVEANDPVALCEEAVKQYVKADYSSAFEYFTRAAGLGDAEAHYQLSRMYYLGKGVEKDSEKELHHLEEAAIGGHPSARCGLGFQEYDNGNIERAVKHWIIAATQGHDFSIKKLMEEFRSGTVNKDDLAAALRAHQAAVDSAKSPQREEAEEYFENWININAED</sequence>
<evidence type="ECO:0000256" key="3">
    <source>
        <dbReference type="ARBA" id="ARBA00022833"/>
    </source>
</evidence>
<name>A0AAD9D5I0_9STRA</name>
<organism evidence="6 7">
    <name type="scientific">Skeletonema marinoi</name>
    <dbReference type="NCBI Taxonomy" id="267567"/>
    <lineage>
        <taxon>Eukaryota</taxon>
        <taxon>Sar</taxon>
        <taxon>Stramenopiles</taxon>
        <taxon>Ochrophyta</taxon>
        <taxon>Bacillariophyta</taxon>
        <taxon>Coscinodiscophyceae</taxon>
        <taxon>Thalassiosirophycidae</taxon>
        <taxon>Thalassiosirales</taxon>
        <taxon>Skeletonemataceae</taxon>
        <taxon>Skeletonema</taxon>
        <taxon>Skeletonema marinoi-dohrnii complex</taxon>
    </lineage>
</organism>
<dbReference type="PANTHER" id="PTHR45011:SF1">
    <property type="entry name" value="DAP3-BINDING CELL DEATH ENHANCER 1"/>
    <property type="match status" value="1"/>
</dbReference>
<dbReference type="Pfam" id="PF01753">
    <property type="entry name" value="zf-MYND"/>
    <property type="match status" value="1"/>
</dbReference>
<keyword evidence="1" id="KW-0479">Metal-binding</keyword>
<evidence type="ECO:0000256" key="4">
    <source>
        <dbReference type="PROSITE-ProRule" id="PRU00134"/>
    </source>
</evidence>
<comment type="caution">
    <text evidence="6">The sequence shown here is derived from an EMBL/GenBank/DDBJ whole genome shotgun (WGS) entry which is preliminary data.</text>
</comment>
<protein>
    <submittedName>
        <fullName evidence="6">Sel1-like repeat family protein</fullName>
    </submittedName>
</protein>
<dbReference type="SUPFAM" id="SSF144232">
    <property type="entry name" value="HIT/MYND zinc finger-like"/>
    <property type="match status" value="1"/>
</dbReference>
<dbReference type="InterPro" id="IPR006597">
    <property type="entry name" value="Sel1-like"/>
</dbReference>
<evidence type="ECO:0000313" key="7">
    <source>
        <dbReference type="Proteomes" id="UP001224775"/>
    </source>
</evidence>
<accession>A0AAD9D5I0</accession>